<gene>
    <name evidence="1" type="ORF">HPB49_005112</name>
</gene>
<protein>
    <submittedName>
        <fullName evidence="1">Uncharacterized protein</fullName>
    </submittedName>
</protein>
<evidence type="ECO:0000313" key="2">
    <source>
        <dbReference type="Proteomes" id="UP000821865"/>
    </source>
</evidence>
<evidence type="ECO:0000313" key="1">
    <source>
        <dbReference type="EMBL" id="KAH7978287.1"/>
    </source>
</evidence>
<reference evidence="1" key="1">
    <citation type="submission" date="2020-05" db="EMBL/GenBank/DDBJ databases">
        <title>Large-scale comparative analyses of tick genomes elucidate their genetic diversity and vector capacities.</title>
        <authorList>
            <person name="Jia N."/>
            <person name="Wang J."/>
            <person name="Shi W."/>
            <person name="Du L."/>
            <person name="Sun Y."/>
            <person name="Zhan W."/>
            <person name="Jiang J."/>
            <person name="Wang Q."/>
            <person name="Zhang B."/>
            <person name="Ji P."/>
            <person name="Sakyi L.B."/>
            <person name="Cui X."/>
            <person name="Yuan T."/>
            <person name="Jiang B."/>
            <person name="Yang W."/>
            <person name="Lam T.T.-Y."/>
            <person name="Chang Q."/>
            <person name="Ding S."/>
            <person name="Wang X."/>
            <person name="Zhu J."/>
            <person name="Ruan X."/>
            <person name="Zhao L."/>
            <person name="Wei J."/>
            <person name="Que T."/>
            <person name="Du C."/>
            <person name="Cheng J."/>
            <person name="Dai P."/>
            <person name="Han X."/>
            <person name="Huang E."/>
            <person name="Gao Y."/>
            <person name="Liu J."/>
            <person name="Shao H."/>
            <person name="Ye R."/>
            <person name="Li L."/>
            <person name="Wei W."/>
            <person name="Wang X."/>
            <person name="Wang C."/>
            <person name="Yang T."/>
            <person name="Huo Q."/>
            <person name="Li W."/>
            <person name="Guo W."/>
            <person name="Chen H."/>
            <person name="Zhou L."/>
            <person name="Ni X."/>
            <person name="Tian J."/>
            <person name="Zhou Y."/>
            <person name="Sheng Y."/>
            <person name="Liu T."/>
            <person name="Pan Y."/>
            <person name="Xia L."/>
            <person name="Li J."/>
            <person name="Zhao F."/>
            <person name="Cao W."/>
        </authorList>
    </citation>
    <scope>NUCLEOTIDE SEQUENCE</scope>
    <source>
        <strain evidence="1">Dsil-2018</strain>
    </source>
</reference>
<keyword evidence="2" id="KW-1185">Reference proteome</keyword>
<accession>A0ACB8DUU9</accession>
<sequence length="280" mass="31271">MFRREKLSSSNIHDVMSLFNKSYFGHQSHKLRELLVSLKAVFLDAVKMDVSSSQLMSHLQNLSLDLIPASLQTNTPLNNTEKMPLIYAWLHDAPRHQDTQGLGLLATRPRLGRGGQRLWVPPLTFFNLPLHPADDSLRAFLLPRLGPRLLSHLHTQAVEFARVTPGSADMLVTSFDTLSACLRRKDAASGISAADLRGLRGTLKAFQKEALTLVSDHRLDGAEHLSAMQLFFVLYAANACGELRFGARHRVNALLRNLPQFAEAFRCDPGTPMNPEEKCR</sequence>
<name>A0ACB8DUU9_DERSI</name>
<organism evidence="1 2">
    <name type="scientific">Dermacentor silvarum</name>
    <name type="common">Tick</name>
    <dbReference type="NCBI Taxonomy" id="543639"/>
    <lineage>
        <taxon>Eukaryota</taxon>
        <taxon>Metazoa</taxon>
        <taxon>Ecdysozoa</taxon>
        <taxon>Arthropoda</taxon>
        <taxon>Chelicerata</taxon>
        <taxon>Arachnida</taxon>
        <taxon>Acari</taxon>
        <taxon>Parasitiformes</taxon>
        <taxon>Ixodida</taxon>
        <taxon>Ixodoidea</taxon>
        <taxon>Ixodidae</taxon>
        <taxon>Rhipicephalinae</taxon>
        <taxon>Dermacentor</taxon>
    </lineage>
</organism>
<comment type="caution">
    <text evidence="1">The sequence shown here is derived from an EMBL/GenBank/DDBJ whole genome shotgun (WGS) entry which is preliminary data.</text>
</comment>
<proteinExistence type="predicted"/>
<dbReference type="EMBL" id="CM023470">
    <property type="protein sequence ID" value="KAH7978287.1"/>
    <property type="molecule type" value="Genomic_DNA"/>
</dbReference>
<dbReference type="Proteomes" id="UP000821865">
    <property type="component" value="Chromosome 1"/>
</dbReference>